<evidence type="ECO:0000313" key="1">
    <source>
        <dbReference type="EMBL" id="MCR6481707.1"/>
    </source>
</evidence>
<dbReference type="RefSeq" id="WP_257918334.1">
    <property type="nucleotide sequence ID" value="NZ_JAMXQV010000001.1"/>
</dbReference>
<name>A0A9X2N5I3_9PSEU</name>
<gene>
    <name evidence="1" type="ORF">M8542_02650</name>
</gene>
<reference evidence="1" key="1">
    <citation type="submission" date="2022-06" db="EMBL/GenBank/DDBJ databases">
        <title>Amycolatopsis iheyaensis sp. nov., a new species of the genus Amycolatopsis isolated from soil in Iheya island, Japan.</title>
        <authorList>
            <person name="Ngamcharungchit C."/>
            <person name="Kanto H."/>
            <person name="Take A."/>
            <person name="Intra B."/>
            <person name="Matsumoto A."/>
            <person name="Panbangred W."/>
            <person name="Inahashi Y."/>
        </authorList>
    </citation>
    <scope>NUCLEOTIDE SEQUENCE</scope>
    <source>
        <strain evidence="1">OK19-0408</strain>
    </source>
</reference>
<dbReference type="Proteomes" id="UP001144096">
    <property type="component" value="Unassembled WGS sequence"/>
</dbReference>
<protein>
    <submittedName>
        <fullName evidence="1">Uncharacterized protein</fullName>
    </submittedName>
</protein>
<keyword evidence="2" id="KW-1185">Reference proteome</keyword>
<evidence type="ECO:0000313" key="2">
    <source>
        <dbReference type="Proteomes" id="UP001144096"/>
    </source>
</evidence>
<proteinExistence type="predicted"/>
<comment type="caution">
    <text evidence="1">The sequence shown here is derived from an EMBL/GenBank/DDBJ whole genome shotgun (WGS) entry which is preliminary data.</text>
</comment>
<dbReference type="EMBL" id="JAMXQV010000001">
    <property type="protein sequence ID" value="MCR6481707.1"/>
    <property type="molecule type" value="Genomic_DNA"/>
</dbReference>
<organism evidence="1 2">
    <name type="scientific">Amycolatopsis iheyensis</name>
    <dbReference type="NCBI Taxonomy" id="2945988"/>
    <lineage>
        <taxon>Bacteria</taxon>
        <taxon>Bacillati</taxon>
        <taxon>Actinomycetota</taxon>
        <taxon>Actinomycetes</taxon>
        <taxon>Pseudonocardiales</taxon>
        <taxon>Pseudonocardiaceae</taxon>
        <taxon>Amycolatopsis</taxon>
    </lineage>
</organism>
<dbReference type="AlphaFoldDB" id="A0A9X2N5I3"/>
<sequence length="393" mass="44743">MADSYDFQPSIQLVEQAIRAWIVDSETSRLKQLLRVDTAEVSVPDELFAQYARDAPDDRVLSEILRSATAKARADWHAAAPTFCDEMVAQPDYDVPFMWLAKFLKQSGDTELAVALLRYAATRCRRKSILLSRAGEYLLFAGRTRESVHAYAQSIAGMVAPPQPGQFEQQRSFLCMAELLEVFEDVRGWRWIRRQIQETVLGEEFARTFRDAAFQTSTSEREQLLREVPLISRRLRQLFPREPLAVVPEIRQPASWLRDRREQRTRQLMVRSWAGRIAAKRDANPPLPTGLESAAQRVAELAVADHRAHLALTDKQRKQWHDRQYLDHLAGSGEQPEKHLRAVVELRAIGHQLDKGGGINLMIAVAERAEVLAGANILRDIEICWDGIGDWMG</sequence>
<accession>A0A9X2N5I3</accession>